<keyword evidence="2" id="KW-1185">Reference proteome</keyword>
<reference evidence="1 2" key="2">
    <citation type="journal article" date="2018" name="New Phytol.">
        <title>High intraspecific genome diversity in the model arbuscular mycorrhizal symbiont Rhizophagus irregularis.</title>
        <authorList>
            <person name="Chen E.C.H."/>
            <person name="Morin E."/>
            <person name="Beaudet D."/>
            <person name="Noel J."/>
            <person name="Yildirir G."/>
            <person name="Ndikumana S."/>
            <person name="Charron P."/>
            <person name="St-Onge C."/>
            <person name="Giorgi J."/>
            <person name="Kruger M."/>
            <person name="Marton T."/>
            <person name="Ropars J."/>
            <person name="Grigoriev I.V."/>
            <person name="Hainaut M."/>
            <person name="Henrissat B."/>
            <person name="Roux C."/>
            <person name="Martin F."/>
            <person name="Corradi N."/>
        </authorList>
    </citation>
    <scope>NUCLEOTIDE SEQUENCE [LARGE SCALE GENOMIC DNA]</scope>
    <source>
        <strain evidence="1 2">DAOM 197198</strain>
    </source>
</reference>
<evidence type="ECO:0000313" key="2">
    <source>
        <dbReference type="Proteomes" id="UP000018888"/>
    </source>
</evidence>
<protein>
    <submittedName>
        <fullName evidence="1">Uncharacterized protein</fullName>
    </submittedName>
</protein>
<proteinExistence type="predicted"/>
<sequence length="58" mass="6679">MFDSIICGDDPDVKNGKPASDLFLSWKNLIARLALTTFFRLFGFQILINQSYECDFNK</sequence>
<gene>
    <name evidence="1" type="ORF">GLOIN_2v1574046</name>
</gene>
<organism evidence="1 2">
    <name type="scientific">Rhizophagus irregularis (strain DAOM 181602 / DAOM 197198 / MUCL 43194)</name>
    <name type="common">Arbuscular mycorrhizal fungus</name>
    <name type="synonym">Glomus intraradices</name>
    <dbReference type="NCBI Taxonomy" id="747089"/>
    <lineage>
        <taxon>Eukaryota</taxon>
        <taxon>Fungi</taxon>
        <taxon>Fungi incertae sedis</taxon>
        <taxon>Mucoromycota</taxon>
        <taxon>Glomeromycotina</taxon>
        <taxon>Glomeromycetes</taxon>
        <taxon>Glomerales</taxon>
        <taxon>Glomeraceae</taxon>
        <taxon>Rhizophagus</taxon>
    </lineage>
</organism>
<dbReference type="AlphaFoldDB" id="A0A2P4QA33"/>
<accession>A0A2P4QA33</accession>
<evidence type="ECO:0000313" key="1">
    <source>
        <dbReference type="EMBL" id="POG74501.1"/>
    </source>
</evidence>
<dbReference type="Proteomes" id="UP000018888">
    <property type="component" value="Unassembled WGS sequence"/>
</dbReference>
<dbReference type="EMBL" id="AUPC02000070">
    <property type="protein sequence ID" value="POG74501.1"/>
    <property type="molecule type" value="Genomic_DNA"/>
</dbReference>
<reference evidence="1 2" key="1">
    <citation type="journal article" date="2013" name="Proc. Natl. Acad. Sci. U.S.A.">
        <title>Genome of an arbuscular mycorrhizal fungus provides insight into the oldest plant symbiosis.</title>
        <authorList>
            <person name="Tisserant E."/>
            <person name="Malbreil M."/>
            <person name="Kuo A."/>
            <person name="Kohler A."/>
            <person name="Symeonidi A."/>
            <person name="Balestrini R."/>
            <person name="Charron P."/>
            <person name="Duensing N."/>
            <person name="Frei Dit Frey N."/>
            <person name="Gianinazzi-Pearson V."/>
            <person name="Gilbert L.B."/>
            <person name="Handa Y."/>
            <person name="Herr J.R."/>
            <person name="Hijri M."/>
            <person name="Koul R."/>
            <person name="Kawaguchi M."/>
            <person name="Krajinski F."/>
            <person name="Lammers P.J."/>
            <person name="Masclaux F.G."/>
            <person name="Murat C."/>
            <person name="Morin E."/>
            <person name="Ndikumana S."/>
            <person name="Pagni M."/>
            <person name="Petitpierre D."/>
            <person name="Requena N."/>
            <person name="Rosikiewicz P."/>
            <person name="Riley R."/>
            <person name="Saito K."/>
            <person name="San Clemente H."/>
            <person name="Shapiro H."/>
            <person name="van Tuinen D."/>
            <person name="Becard G."/>
            <person name="Bonfante P."/>
            <person name="Paszkowski U."/>
            <person name="Shachar-Hill Y.Y."/>
            <person name="Tuskan G.A."/>
            <person name="Young P.W."/>
            <person name="Sanders I.R."/>
            <person name="Henrissat B."/>
            <person name="Rensing S.A."/>
            <person name="Grigoriev I.V."/>
            <person name="Corradi N."/>
            <person name="Roux C."/>
            <person name="Martin F."/>
        </authorList>
    </citation>
    <scope>NUCLEOTIDE SEQUENCE [LARGE SCALE GENOMIC DNA]</scope>
    <source>
        <strain evidence="1 2">DAOM 197198</strain>
    </source>
</reference>
<comment type="caution">
    <text evidence="1">The sequence shown here is derived from an EMBL/GenBank/DDBJ whole genome shotgun (WGS) entry which is preliminary data.</text>
</comment>
<name>A0A2P4QA33_RHIID</name>